<evidence type="ECO:0000313" key="2">
    <source>
        <dbReference type="EMBL" id="AIG63735.1"/>
    </source>
</evidence>
<keyword evidence="1" id="KW-0472">Membrane</keyword>
<accession>A0ABM5QLR3</accession>
<feature type="transmembrane region" description="Helical" evidence="1">
    <location>
        <begin position="80"/>
        <end position="100"/>
    </location>
</feature>
<sequence>MENPHDIANPPAVTPRKTQKVLLALFVVGLVIVAAFVLTQHWRRGTFGLGLCFFWLAGMRLTCDSSVIGLFSVRSKRFDVAYAAGLGSALVFLAASVDALGS</sequence>
<reference evidence="2 3" key="1">
    <citation type="submission" date="2014-07" db="EMBL/GenBank/DDBJ databases">
        <title>Complete genome sequence of Corynebacterium atypicum DSM 44849: identifiction of the mycolic acid biosynthesis genes.</title>
        <authorList>
            <person name="Tippelt A."/>
            <person name="Mollmann S."/>
            <person name="Albersmeier A."/>
            <person name="Jaenicke S."/>
            <person name="Ruckert C."/>
            <person name="Tauch A."/>
        </authorList>
    </citation>
    <scope>NUCLEOTIDE SEQUENCE [LARGE SCALE GENOMIC DNA]</scope>
    <source>
        <strain evidence="2 3">R2070</strain>
    </source>
</reference>
<dbReference type="InterPro" id="IPR021385">
    <property type="entry name" value="DUF3017"/>
</dbReference>
<keyword evidence="1" id="KW-1133">Transmembrane helix</keyword>
<name>A0ABM5QLR3_9CORY</name>
<gene>
    <name evidence="2" type="ORF">CATYP_02480</name>
</gene>
<keyword evidence="3" id="KW-1185">Reference proteome</keyword>
<feature type="transmembrane region" description="Helical" evidence="1">
    <location>
        <begin position="48"/>
        <end position="73"/>
    </location>
</feature>
<feature type="transmembrane region" description="Helical" evidence="1">
    <location>
        <begin position="21"/>
        <end position="42"/>
    </location>
</feature>
<dbReference type="Proteomes" id="UP000028504">
    <property type="component" value="Chromosome"/>
</dbReference>
<protein>
    <submittedName>
        <fullName evidence="2">Membrane protein</fullName>
    </submittedName>
</protein>
<dbReference type="Pfam" id="PF11222">
    <property type="entry name" value="DUF3017"/>
    <property type="match status" value="1"/>
</dbReference>
<keyword evidence="1" id="KW-0812">Transmembrane</keyword>
<evidence type="ECO:0000256" key="1">
    <source>
        <dbReference type="SAM" id="Phobius"/>
    </source>
</evidence>
<proteinExistence type="predicted"/>
<evidence type="ECO:0000313" key="3">
    <source>
        <dbReference type="Proteomes" id="UP000028504"/>
    </source>
</evidence>
<dbReference type="EMBL" id="CP008944">
    <property type="protein sequence ID" value="AIG63735.1"/>
    <property type="molecule type" value="Genomic_DNA"/>
</dbReference>
<organism evidence="2 3">
    <name type="scientific">Corynebacterium atypicum</name>
    <dbReference type="NCBI Taxonomy" id="191610"/>
    <lineage>
        <taxon>Bacteria</taxon>
        <taxon>Bacillati</taxon>
        <taxon>Actinomycetota</taxon>
        <taxon>Actinomycetes</taxon>
        <taxon>Mycobacteriales</taxon>
        <taxon>Corynebacteriaceae</taxon>
        <taxon>Corynebacterium</taxon>
    </lineage>
</organism>